<evidence type="ECO:0000256" key="2">
    <source>
        <dbReference type="ARBA" id="ARBA00038157"/>
    </source>
</evidence>
<dbReference type="InterPro" id="IPR050523">
    <property type="entry name" value="AKR_Detox_Biosynth"/>
</dbReference>
<comment type="caution">
    <text evidence="4">The sequence shown here is derived from an EMBL/GenBank/DDBJ whole genome shotgun (WGS) entry which is preliminary data.</text>
</comment>
<keyword evidence="1" id="KW-0521">NADP</keyword>
<keyword evidence="5" id="KW-1185">Reference proteome</keyword>
<dbReference type="PANTHER" id="PTHR43364:SF7">
    <property type="entry name" value="NADP-DEPENDENT OXIDOREDUCTASE DOMAIN-CONTAINING PROTEIN-RELATED"/>
    <property type="match status" value="1"/>
</dbReference>
<gene>
    <name evidence="4" type="ORF">D9758_011895</name>
</gene>
<dbReference type="Pfam" id="PF00248">
    <property type="entry name" value="Aldo_ket_red"/>
    <property type="match status" value="1"/>
</dbReference>
<dbReference type="SUPFAM" id="SSF51430">
    <property type="entry name" value="NAD(P)-linked oxidoreductase"/>
    <property type="match status" value="1"/>
</dbReference>
<proteinExistence type="inferred from homology"/>
<dbReference type="Gene3D" id="3.20.20.100">
    <property type="entry name" value="NADP-dependent oxidoreductase domain"/>
    <property type="match status" value="1"/>
</dbReference>
<sequence length="156" mass="17810">MPPNRQHPLQPHPKPPTPLGVLRVLSSRAGIRVSPLALGAMSIGDKWNAFMGSMSKEDSFKLLDTYFERGGNFIDTADNYQEETSEQFIGEWMESRNNRDQIVLATKYTSCFKIMDPSITQTSNYIGNNTKSMHISLKHSLKNLKTDYIDILYVHW</sequence>
<dbReference type="Proteomes" id="UP000559256">
    <property type="component" value="Unassembled WGS sequence"/>
</dbReference>
<dbReference type="InterPro" id="IPR023210">
    <property type="entry name" value="NADP_OxRdtase_dom"/>
</dbReference>
<evidence type="ECO:0000259" key="3">
    <source>
        <dbReference type="Pfam" id="PF00248"/>
    </source>
</evidence>
<feature type="domain" description="NADP-dependent oxidoreductase" evidence="3">
    <location>
        <begin position="35"/>
        <end position="156"/>
    </location>
</feature>
<dbReference type="EMBL" id="JAACJM010000108">
    <property type="protein sequence ID" value="KAF5345751.1"/>
    <property type="molecule type" value="Genomic_DNA"/>
</dbReference>
<evidence type="ECO:0000313" key="4">
    <source>
        <dbReference type="EMBL" id="KAF5345751.1"/>
    </source>
</evidence>
<dbReference type="AlphaFoldDB" id="A0A8H5CRI9"/>
<organism evidence="4 5">
    <name type="scientific">Tetrapyrgos nigripes</name>
    <dbReference type="NCBI Taxonomy" id="182062"/>
    <lineage>
        <taxon>Eukaryota</taxon>
        <taxon>Fungi</taxon>
        <taxon>Dikarya</taxon>
        <taxon>Basidiomycota</taxon>
        <taxon>Agaricomycotina</taxon>
        <taxon>Agaricomycetes</taxon>
        <taxon>Agaricomycetidae</taxon>
        <taxon>Agaricales</taxon>
        <taxon>Marasmiineae</taxon>
        <taxon>Marasmiaceae</taxon>
        <taxon>Tetrapyrgos</taxon>
    </lineage>
</organism>
<name>A0A8H5CRI9_9AGAR</name>
<protein>
    <recommendedName>
        <fullName evidence="3">NADP-dependent oxidoreductase domain-containing protein</fullName>
    </recommendedName>
</protein>
<dbReference type="OrthoDB" id="48988at2759"/>
<dbReference type="PANTHER" id="PTHR43364">
    <property type="entry name" value="NADH-SPECIFIC METHYLGLYOXAL REDUCTASE-RELATED"/>
    <property type="match status" value="1"/>
</dbReference>
<evidence type="ECO:0000256" key="1">
    <source>
        <dbReference type="ARBA" id="ARBA00022857"/>
    </source>
</evidence>
<comment type="similarity">
    <text evidence="2">Belongs to the aldo/keto reductase family. Aldo/keto reductase 2 subfamily.</text>
</comment>
<evidence type="ECO:0000313" key="5">
    <source>
        <dbReference type="Proteomes" id="UP000559256"/>
    </source>
</evidence>
<reference evidence="4 5" key="1">
    <citation type="journal article" date="2020" name="ISME J.">
        <title>Uncovering the hidden diversity of litter-decomposition mechanisms in mushroom-forming fungi.</title>
        <authorList>
            <person name="Floudas D."/>
            <person name="Bentzer J."/>
            <person name="Ahren D."/>
            <person name="Johansson T."/>
            <person name="Persson P."/>
            <person name="Tunlid A."/>
        </authorList>
    </citation>
    <scope>NUCLEOTIDE SEQUENCE [LARGE SCALE GENOMIC DNA]</scope>
    <source>
        <strain evidence="4 5">CBS 291.85</strain>
    </source>
</reference>
<dbReference type="InterPro" id="IPR036812">
    <property type="entry name" value="NAD(P)_OxRdtase_dom_sf"/>
</dbReference>
<accession>A0A8H5CRI9</accession>